<dbReference type="GO" id="GO:0009014">
    <property type="term" value="F:succinyl-diaminopimelate desuccinylase activity"/>
    <property type="evidence" value="ECO:0007669"/>
    <property type="project" value="UniProtKB-UniRule"/>
</dbReference>
<keyword evidence="18" id="KW-1185">Reference proteome</keyword>
<comment type="catalytic activity">
    <reaction evidence="14 15">
        <text>N-succinyl-(2S,6S)-2,6-diaminopimelate + H2O = (2S,6S)-2,6-diaminopimelate + succinate</text>
        <dbReference type="Rhea" id="RHEA:22608"/>
        <dbReference type="ChEBI" id="CHEBI:15377"/>
        <dbReference type="ChEBI" id="CHEBI:30031"/>
        <dbReference type="ChEBI" id="CHEBI:57609"/>
        <dbReference type="ChEBI" id="CHEBI:58087"/>
        <dbReference type="EC" id="3.5.1.18"/>
    </reaction>
</comment>
<dbReference type="GO" id="GO:0008270">
    <property type="term" value="F:zinc ion binding"/>
    <property type="evidence" value="ECO:0007669"/>
    <property type="project" value="UniProtKB-UniRule"/>
</dbReference>
<dbReference type="Gene3D" id="3.40.630.10">
    <property type="entry name" value="Zn peptidases"/>
    <property type="match status" value="2"/>
</dbReference>
<evidence type="ECO:0000256" key="3">
    <source>
        <dbReference type="ARBA" id="ARBA00011738"/>
    </source>
</evidence>
<evidence type="ECO:0000256" key="12">
    <source>
        <dbReference type="ARBA" id="ARBA00023285"/>
    </source>
</evidence>
<evidence type="ECO:0000256" key="13">
    <source>
        <dbReference type="ARBA" id="ARBA00031891"/>
    </source>
</evidence>
<feature type="domain" description="Peptidase M20 dimerisation" evidence="16">
    <location>
        <begin position="178"/>
        <end position="285"/>
    </location>
</feature>
<comment type="function">
    <text evidence="15">Catalyzes the hydrolysis of N-succinyl-L,L-diaminopimelic acid (SDAP), forming succinate and LL-2,6-diaminopimelate (DAP), an intermediate involved in the bacterial biosynthesis of lysine and meso-diaminopimelic acid, an essential component of bacterial cell walls.</text>
</comment>
<evidence type="ECO:0000256" key="15">
    <source>
        <dbReference type="HAMAP-Rule" id="MF_01690"/>
    </source>
</evidence>
<comment type="pathway">
    <text evidence="1 15">Amino-acid biosynthesis; L-lysine biosynthesis via DAP pathway; LL-2,6-diaminopimelate from (S)-tetrahydrodipicolinate (succinylase route): step 3/3.</text>
</comment>
<comment type="subunit">
    <text evidence="3 15">Homodimer.</text>
</comment>
<proteinExistence type="inferred from homology"/>
<dbReference type="InterPro" id="IPR011650">
    <property type="entry name" value="Peptidase_M20_dimer"/>
</dbReference>
<comment type="cofactor">
    <cofactor evidence="15">
        <name>Zn(2+)</name>
        <dbReference type="ChEBI" id="CHEBI:29105"/>
    </cofactor>
    <cofactor evidence="15">
        <name>Co(2+)</name>
        <dbReference type="ChEBI" id="CHEBI:48828"/>
    </cofactor>
    <text evidence="15">Binds 2 Zn(2+) or Co(2+) ions per subunit.</text>
</comment>
<evidence type="ECO:0000313" key="17">
    <source>
        <dbReference type="EMBL" id="SJL82323.1"/>
    </source>
</evidence>
<keyword evidence="10 15" id="KW-0220">Diaminopimelate biosynthesis</keyword>
<evidence type="ECO:0000256" key="8">
    <source>
        <dbReference type="ARBA" id="ARBA00022801"/>
    </source>
</evidence>
<dbReference type="PANTHER" id="PTHR43808">
    <property type="entry name" value="ACETYLORNITHINE DEACETYLASE"/>
    <property type="match status" value="1"/>
</dbReference>
<dbReference type="GO" id="GO:0019877">
    <property type="term" value="P:diaminopimelate biosynthetic process"/>
    <property type="evidence" value="ECO:0007669"/>
    <property type="project" value="UniProtKB-UniRule"/>
</dbReference>
<dbReference type="STRING" id="1918946.VPAL9027_00248"/>
<evidence type="ECO:0000256" key="7">
    <source>
        <dbReference type="ARBA" id="ARBA00022723"/>
    </source>
</evidence>
<dbReference type="InterPro" id="IPR005941">
    <property type="entry name" value="DapE_proteobac"/>
</dbReference>
<keyword evidence="12 15" id="KW-0170">Cobalt</keyword>
<dbReference type="GO" id="GO:0006526">
    <property type="term" value="P:L-arginine biosynthetic process"/>
    <property type="evidence" value="ECO:0007669"/>
    <property type="project" value="TreeGrafter"/>
</dbReference>
<evidence type="ECO:0000256" key="14">
    <source>
        <dbReference type="ARBA" id="ARBA00051301"/>
    </source>
</evidence>
<dbReference type="Pfam" id="PF01546">
    <property type="entry name" value="Peptidase_M20"/>
    <property type="match status" value="1"/>
</dbReference>
<dbReference type="InterPro" id="IPR002933">
    <property type="entry name" value="Peptidase_M20"/>
</dbReference>
<dbReference type="InterPro" id="IPR050072">
    <property type="entry name" value="Peptidase_M20A"/>
</dbReference>
<dbReference type="CDD" id="cd03891">
    <property type="entry name" value="M20_DapE_proteobac"/>
    <property type="match status" value="1"/>
</dbReference>
<keyword evidence="6 15" id="KW-0028">Amino-acid biosynthesis</keyword>
<feature type="binding site" evidence="15">
    <location>
        <position position="137"/>
    </location>
    <ligand>
        <name>Zn(2+)</name>
        <dbReference type="ChEBI" id="CHEBI:29105"/>
        <label>2</label>
    </ligand>
</feature>
<dbReference type="GO" id="GO:0009089">
    <property type="term" value="P:lysine biosynthetic process via diaminopimelate"/>
    <property type="evidence" value="ECO:0007669"/>
    <property type="project" value="UniProtKB-UniRule"/>
</dbReference>
<reference evidence="17 18" key="1">
    <citation type="submission" date="2017-02" db="EMBL/GenBank/DDBJ databases">
        <authorList>
            <person name="Peterson S.W."/>
        </authorList>
    </citation>
    <scope>NUCLEOTIDE SEQUENCE [LARGE SCALE GENOMIC DNA]</scope>
    <source>
        <strain evidence="17 18">CECT 9027</strain>
    </source>
</reference>
<dbReference type="InterPro" id="IPR001261">
    <property type="entry name" value="ArgE/DapE_CS"/>
</dbReference>
<dbReference type="GO" id="GO:0050897">
    <property type="term" value="F:cobalt ion binding"/>
    <property type="evidence" value="ECO:0007669"/>
    <property type="project" value="UniProtKB-UniRule"/>
</dbReference>
<dbReference type="PANTHER" id="PTHR43808:SF31">
    <property type="entry name" value="N-ACETYL-L-CITRULLINE DEACETYLASE"/>
    <property type="match status" value="1"/>
</dbReference>
<evidence type="ECO:0000256" key="4">
    <source>
        <dbReference type="ARBA" id="ARBA00011921"/>
    </source>
</evidence>
<evidence type="ECO:0000256" key="11">
    <source>
        <dbReference type="ARBA" id="ARBA00023154"/>
    </source>
</evidence>
<dbReference type="Pfam" id="PF07687">
    <property type="entry name" value="M20_dimer"/>
    <property type="match status" value="1"/>
</dbReference>
<dbReference type="Proteomes" id="UP000189475">
    <property type="component" value="Unassembled WGS sequence"/>
</dbReference>
<dbReference type="InterPro" id="IPR036264">
    <property type="entry name" value="Bact_exopeptidase_dim_dom"/>
</dbReference>
<keyword evidence="9 15" id="KW-0862">Zinc</keyword>
<dbReference type="AlphaFoldDB" id="A0A1R4B098"/>
<evidence type="ECO:0000259" key="16">
    <source>
        <dbReference type="Pfam" id="PF07687"/>
    </source>
</evidence>
<keyword evidence="11 15" id="KW-0457">Lysine biosynthesis</keyword>
<dbReference type="HAMAP" id="MF_01690">
    <property type="entry name" value="DapE"/>
    <property type="match status" value="1"/>
</dbReference>
<dbReference type="NCBIfam" id="TIGR01246">
    <property type="entry name" value="dapE_proteo"/>
    <property type="match status" value="1"/>
</dbReference>
<feature type="binding site" evidence="15">
    <location>
        <position position="165"/>
    </location>
    <ligand>
        <name>Zn(2+)</name>
        <dbReference type="ChEBI" id="CHEBI:29105"/>
        <label>1</label>
    </ligand>
</feature>
<evidence type="ECO:0000256" key="1">
    <source>
        <dbReference type="ARBA" id="ARBA00005130"/>
    </source>
</evidence>
<accession>A0A1R4B098</accession>
<gene>
    <name evidence="15 17" type="primary">dapE</name>
    <name evidence="17" type="ORF">VPAL9027_00248</name>
</gene>
<dbReference type="EMBL" id="FUFT01000001">
    <property type="protein sequence ID" value="SJL82323.1"/>
    <property type="molecule type" value="Genomic_DNA"/>
</dbReference>
<dbReference type="GO" id="GO:0008777">
    <property type="term" value="F:acetylornithine deacetylase activity"/>
    <property type="evidence" value="ECO:0007669"/>
    <property type="project" value="TreeGrafter"/>
</dbReference>
<evidence type="ECO:0000256" key="2">
    <source>
        <dbReference type="ARBA" id="ARBA00006746"/>
    </source>
</evidence>
<evidence type="ECO:0000313" key="18">
    <source>
        <dbReference type="Proteomes" id="UP000189475"/>
    </source>
</evidence>
<dbReference type="EC" id="3.5.1.18" evidence="4 15"/>
<dbReference type="SUPFAM" id="SSF55031">
    <property type="entry name" value="Bacterial exopeptidase dimerisation domain"/>
    <property type="match status" value="1"/>
</dbReference>
<feature type="active site" description="Proton acceptor" evidence="15">
    <location>
        <position position="136"/>
    </location>
</feature>
<dbReference type="OrthoDB" id="9809784at2"/>
<comment type="similarity">
    <text evidence="2 15">Belongs to the peptidase M20A family. DapE subfamily.</text>
</comment>
<dbReference type="SUPFAM" id="SSF53187">
    <property type="entry name" value="Zn-dependent exopeptidases"/>
    <property type="match status" value="1"/>
</dbReference>
<feature type="binding site" evidence="15">
    <location>
        <position position="351"/>
    </location>
    <ligand>
        <name>Zn(2+)</name>
        <dbReference type="ChEBI" id="CHEBI:29105"/>
        <label>2</label>
    </ligand>
</feature>
<evidence type="ECO:0000256" key="9">
    <source>
        <dbReference type="ARBA" id="ARBA00022833"/>
    </source>
</evidence>
<protein>
    <recommendedName>
        <fullName evidence="5 15">Succinyl-diaminopimelate desuccinylase</fullName>
        <shortName evidence="15">SDAP desuccinylase</shortName>
        <ecNumber evidence="4 15">3.5.1.18</ecNumber>
    </recommendedName>
    <alternativeName>
        <fullName evidence="13 15">N-succinyl-LL-2,6-diaminoheptanedioate amidohydrolase</fullName>
    </alternativeName>
</protein>
<feature type="binding site" evidence="15">
    <location>
        <position position="69"/>
    </location>
    <ligand>
        <name>Zn(2+)</name>
        <dbReference type="ChEBI" id="CHEBI:29105"/>
        <label>1</label>
    </ligand>
</feature>
<dbReference type="UniPathway" id="UPA00034">
    <property type="reaction ID" value="UER00021"/>
</dbReference>
<dbReference type="FunFam" id="3.40.630.10:FF:000010">
    <property type="entry name" value="Succinyl-diaminopimelate desuccinylase"/>
    <property type="match status" value="1"/>
</dbReference>
<organism evidence="17 18">
    <name type="scientific">Vibrio palustris</name>
    <dbReference type="NCBI Taxonomy" id="1918946"/>
    <lineage>
        <taxon>Bacteria</taxon>
        <taxon>Pseudomonadati</taxon>
        <taxon>Pseudomonadota</taxon>
        <taxon>Gammaproteobacteria</taxon>
        <taxon>Vibrionales</taxon>
        <taxon>Vibrionaceae</taxon>
        <taxon>Vibrio</taxon>
    </lineage>
</organism>
<keyword evidence="7 15" id="KW-0479">Metal-binding</keyword>
<keyword evidence="8 15" id="KW-0378">Hydrolase</keyword>
<feature type="binding site" evidence="15">
    <location>
        <position position="102"/>
    </location>
    <ligand>
        <name>Zn(2+)</name>
        <dbReference type="ChEBI" id="CHEBI:29105"/>
        <label>2</label>
    </ligand>
</feature>
<sequence length="379" mass="41391">MTTDSPVLTLAIDLMSRQSVTPEDAGCQHVMIERLKALGFEIETLVFEDTTNLWARRGTDAPLFVFAGHTDVVPAGNLDHWHTPPFQPTIKDGMLYGRGAADMKGSLACMVVAVERFIAQNPNHSGSIAFLITSDEEGPFINGTTRVVDTLKARGENIDLCIVGEPSSTEYVGDVVKNGRRGSITGDLIIKGIQGHVAYPHIARNPVHQALPALTELATTQWDEGNDYFPPTSFQLPNLHAGTGASNVIPGQFNVQFNFRFSTESTDVSLKQRVTDILDKHELDYELTWTLSGHPFLTDAGDLLEAVVKGVQEVNKDAPQLLTTGGTSDGRFIAAMGAQVVELGPVNATIHKVNECVRIDDLEKLTDMYQHTLKHLFSE</sequence>
<evidence type="ECO:0000256" key="6">
    <source>
        <dbReference type="ARBA" id="ARBA00022605"/>
    </source>
</evidence>
<dbReference type="FunFam" id="3.40.630.10:FF:000005">
    <property type="entry name" value="Succinyl-diaminopimelate desuccinylase"/>
    <property type="match status" value="1"/>
</dbReference>
<evidence type="ECO:0000256" key="5">
    <source>
        <dbReference type="ARBA" id="ARBA00022391"/>
    </source>
</evidence>
<dbReference type="NCBIfam" id="NF009557">
    <property type="entry name" value="PRK13009.1"/>
    <property type="match status" value="1"/>
</dbReference>
<feature type="active site" evidence="15">
    <location>
        <position position="71"/>
    </location>
</feature>
<dbReference type="RefSeq" id="WP_077311514.1">
    <property type="nucleotide sequence ID" value="NZ_AP024887.1"/>
</dbReference>
<dbReference type="PROSITE" id="PS00759">
    <property type="entry name" value="ARGE_DAPE_CPG2_2"/>
    <property type="match status" value="1"/>
</dbReference>
<evidence type="ECO:0000256" key="10">
    <source>
        <dbReference type="ARBA" id="ARBA00022915"/>
    </source>
</evidence>
<feature type="binding site" evidence="15">
    <location>
        <position position="102"/>
    </location>
    <ligand>
        <name>Zn(2+)</name>
        <dbReference type="ChEBI" id="CHEBI:29105"/>
        <label>1</label>
    </ligand>
</feature>
<name>A0A1R4B098_9VIBR</name>